<protein>
    <submittedName>
        <fullName evidence="2">Uncharacterized protein</fullName>
    </submittedName>
</protein>
<dbReference type="Proteomes" id="UP001221898">
    <property type="component" value="Unassembled WGS sequence"/>
</dbReference>
<feature type="compositionally biased region" description="Basic residues" evidence="1">
    <location>
        <begin position="101"/>
        <end position="112"/>
    </location>
</feature>
<keyword evidence="3" id="KW-1185">Reference proteome</keyword>
<reference evidence="2" key="1">
    <citation type="journal article" date="2023" name="Science">
        <title>Genome structures resolve the early diversification of teleost fishes.</title>
        <authorList>
            <person name="Parey E."/>
            <person name="Louis A."/>
            <person name="Montfort J."/>
            <person name="Bouchez O."/>
            <person name="Roques C."/>
            <person name="Iampietro C."/>
            <person name="Lluch J."/>
            <person name="Castinel A."/>
            <person name="Donnadieu C."/>
            <person name="Desvignes T."/>
            <person name="Floi Bucao C."/>
            <person name="Jouanno E."/>
            <person name="Wen M."/>
            <person name="Mejri S."/>
            <person name="Dirks R."/>
            <person name="Jansen H."/>
            <person name="Henkel C."/>
            <person name="Chen W.J."/>
            <person name="Zahm M."/>
            <person name="Cabau C."/>
            <person name="Klopp C."/>
            <person name="Thompson A.W."/>
            <person name="Robinson-Rechavi M."/>
            <person name="Braasch I."/>
            <person name="Lecointre G."/>
            <person name="Bobe J."/>
            <person name="Postlethwait J.H."/>
            <person name="Berthelot C."/>
            <person name="Roest Crollius H."/>
            <person name="Guiguen Y."/>
        </authorList>
    </citation>
    <scope>NUCLEOTIDE SEQUENCE</scope>
    <source>
        <strain evidence="2">NC1722</strain>
    </source>
</reference>
<comment type="caution">
    <text evidence="2">The sequence shown here is derived from an EMBL/GenBank/DDBJ whole genome shotgun (WGS) entry which is preliminary data.</text>
</comment>
<evidence type="ECO:0000313" key="2">
    <source>
        <dbReference type="EMBL" id="KAJ8413343.1"/>
    </source>
</evidence>
<evidence type="ECO:0000313" key="3">
    <source>
        <dbReference type="Proteomes" id="UP001221898"/>
    </source>
</evidence>
<gene>
    <name evidence="2" type="ORF">AAFF_G00093390</name>
</gene>
<feature type="region of interest" description="Disordered" evidence="1">
    <location>
        <begin position="68"/>
        <end position="125"/>
    </location>
</feature>
<name>A0AAD7T3I3_9TELE</name>
<sequence>MARSRAEAAFSVCVQSDHCAAYWPRSTGPGLFRGDMALPSRPPQRLRGDPGLALEFRGNLKFTAQKVKQMARPGYQRRSGESQAPGVARRGGGGGGSGRQGQRRPAGRRRDRGRPGGALWLRPCV</sequence>
<organism evidence="2 3">
    <name type="scientific">Aldrovandia affinis</name>
    <dbReference type="NCBI Taxonomy" id="143900"/>
    <lineage>
        <taxon>Eukaryota</taxon>
        <taxon>Metazoa</taxon>
        <taxon>Chordata</taxon>
        <taxon>Craniata</taxon>
        <taxon>Vertebrata</taxon>
        <taxon>Euteleostomi</taxon>
        <taxon>Actinopterygii</taxon>
        <taxon>Neopterygii</taxon>
        <taxon>Teleostei</taxon>
        <taxon>Notacanthiformes</taxon>
        <taxon>Halosauridae</taxon>
        <taxon>Aldrovandia</taxon>
    </lineage>
</organism>
<evidence type="ECO:0000256" key="1">
    <source>
        <dbReference type="SAM" id="MobiDB-lite"/>
    </source>
</evidence>
<accession>A0AAD7T3I3</accession>
<dbReference type="EMBL" id="JAINUG010000016">
    <property type="protein sequence ID" value="KAJ8413343.1"/>
    <property type="molecule type" value="Genomic_DNA"/>
</dbReference>
<dbReference type="AlphaFoldDB" id="A0AAD7T3I3"/>
<proteinExistence type="predicted"/>
<feature type="compositionally biased region" description="Gly residues" evidence="1">
    <location>
        <begin position="89"/>
        <end position="99"/>
    </location>
</feature>